<dbReference type="FunFam" id="1.10.40.30:FF:000002">
    <property type="entry name" value="Fumarate hydratase class II"/>
    <property type="match status" value="1"/>
</dbReference>
<organism evidence="4">
    <name type="scientific">Candidatus Syntropharchaeum butanivorans</name>
    <dbReference type="NCBI Taxonomy" id="1839936"/>
    <lineage>
        <taxon>Archaea</taxon>
        <taxon>Methanobacteriati</taxon>
        <taxon>Methanobacteriota</taxon>
        <taxon>Stenosarchaea group</taxon>
        <taxon>Methanomicrobia</taxon>
        <taxon>Methanosarcinales</taxon>
        <taxon>ANME-2 cluster</taxon>
        <taxon>Candidatus Syntropharchaeum</taxon>
    </lineage>
</organism>
<dbReference type="Gene3D" id="1.20.200.10">
    <property type="entry name" value="Fumarase/aspartase (Central domain)"/>
    <property type="match status" value="1"/>
</dbReference>
<gene>
    <name evidence="4" type="primary">aspA</name>
    <name evidence="4" type="ORF">ENG09_00215</name>
</gene>
<dbReference type="PRINTS" id="PR00149">
    <property type="entry name" value="FUMRATELYASE"/>
</dbReference>
<keyword evidence="1 4" id="KW-0456">Lyase</keyword>
<dbReference type="EC" id="4.3.1.1" evidence="4"/>
<dbReference type="InterPro" id="IPR022761">
    <property type="entry name" value="Fumarate_lyase_N"/>
</dbReference>
<dbReference type="SUPFAM" id="SSF48557">
    <property type="entry name" value="L-aspartase-like"/>
    <property type="match status" value="1"/>
</dbReference>
<dbReference type="PANTHER" id="PTHR42696:SF2">
    <property type="entry name" value="ASPARTATE AMMONIA-LYASE"/>
    <property type="match status" value="1"/>
</dbReference>
<dbReference type="GO" id="GO:0008797">
    <property type="term" value="F:aspartate ammonia-lyase activity"/>
    <property type="evidence" value="ECO:0007669"/>
    <property type="project" value="UniProtKB-EC"/>
</dbReference>
<feature type="non-terminal residue" evidence="4">
    <location>
        <position position="1"/>
    </location>
</feature>
<evidence type="ECO:0000256" key="1">
    <source>
        <dbReference type="ARBA" id="ARBA00023239"/>
    </source>
</evidence>
<dbReference type="Gene3D" id="1.10.40.30">
    <property type="entry name" value="Fumarase/aspartase (C-terminal domain)"/>
    <property type="match status" value="1"/>
</dbReference>
<dbReference type="InterPro" id="IPR008948">
    <property type="entry name" value="L-Aspartase-like"/>
</dbReference>
<dbReference type="Pfam" id="PF10415">
    <property type="entry name" value="FumaraseC_C"/>
    <property type="match status" value="1"/>
</dbReference>
<feature type="domain" description="Fumarase C C-terminal" evidence="3">
    <location>
        <begin position="186"/>
        <end position="238"/>
    </location>
</feature>
<dbReference type="AlphaFoldDB" id="A0A7C1B5L8"/>
<comment type="caution">
    <text evidence="4">The sequence shown here is derived from an EMBL/GenBank/DDBJ whole genome shotgun (WGS) entry which is preliminary data.</text>
</comment>
<dbReference type="InterPro" id="IPR051546">
    <property type="entry name" value="Aspartate_Ammonia-Lyase"/>
</dbReference>
<dbReference type="Pfam" id="PF00206">
    <property type="entry name" value="Lyase_1"/>
    <property type="match status" value="1"/>
</dbReference>
<evidence type="ECO:0000259" key="2">
    <source>
        <dbReference type="Pfam" id="PF00206"/>
    </source>
</evidence>
<dbReference type="PROSITE" id="PS00163">
    <property type="entry name" value="FUMARATE_LYASES"/>
    <property type="match status" value="1"/>
</dbReference>
<evidence type="ECO:0000313" key="4">
    <source>
        <dbReference type="EMBL" id="HDM35663.1"/>
    </source>
</evidence>
<reference evidence="4" key="1">
    <citation type="journal article" date="2020" name="mSystems">
        <title>Genome- and Community-Level Interaction Insights into Carbon Utilization and Element Cycling Functions of Hydrothermarchaeota in Hydrothermal Sediment.</title>
        <authorList>
            <person name="Zhou Z."/>
            <person name="Liu Y."/>
            <person name="Xu W."/>
            <person name="Pan J."/>
            <person name="Luo Z.H."/>
            <person name="Li M."/>
        </authorList>
    </citation>
    <scope>NUCLEOTIDE SEQUENCE [LARGE SCALE GENOMIC DNA]</scope>
    <source>
        <strain evidence="4">HyVt-185</strain>
    </source>
</reference>
<protein>
    <submittedName>
        <fullName evidence="4">Aspartate ammonia-lyase</fullName>
        <ecNumber evidence="4">4.3.1.1</ecNumber>
    </submittedName>
</protein>
<proteinExistence type="predicted"/>
<evidence type="ECO:0000259" key="3">
    <source>
        <dbReference type="Pfam" id="PF10415"/>
    </source>
</evidence>
<dbReference type="EMBL" id="DQZR01000010">
    <property type="protein sequence ID" value="HDM35663.1"/>
    <property type="molecule type" value="Genomic_DNA"/>
</dbReference>
<dbReference type="PANTHER" id="PTHR42696">
    <property type="entry name" value="ASPARTATE AMMONIA-LYASE"/>
    <property type="match status" value="1"/>
</dbReference>
<dbReference type="InterPro" id="IPR020557">
    <property type="entry name" value="Fumarate_lyase_CS"/>
</dbReference>
<accession>A0A7C1B5L8</accession>
<dbReference type="Proteomes" id="UP000885863">
    <property type="component" value="Unassembled WGS sequence"/>
</dbReference>
<dbReference type="InterPro" id="IPR018951">
    <property type="entry name" value="Fumarase_C_C"/>
</dbReference>
<sequence length="252" mass="27657">REIGVGGNAVGTGINTHPDFRHEVVMEISRITGVEFKVPQDGIEITQFLTDIAHLSSILRLISLDINKIANDLRLLASGPKTGLYEIVIPPVEPGSSIMPGKVNPSILEAVNMACLAIQGNDYIIANAAQAGQLELNTHMPIVAYCIIDSIKLLSRIGVLMAEKCVDGIDVNEDRCREYFEKSIGLATVLNPYIGYDRAAEVAKEALMEGRTIREIVLEKGILDEDELDSILDHERITSPNLEKVRKVNKML</sequence>
<name>A0A7C1B5L8_9EURY</name>
<dbReference type="GO" id="GO:0006531">
    <property type="term" value="P:aspartate metabolic process"/>
    <property type="evidence" value="ECO:0007669"/>
    <property type="project" value="TreeGrafter"/>
</dbReference>
<dbReference type="GO" id="GO:0005829">
    <property type="term" value="C:cytosol"/>
    <property type="evidence" value="ECO:0007669"/>
    <property type="project" value="TreeGrafter"/>
</dbReference>
<feature type="domain" description="Fumarate lyase N-terminal" evidence="2">
    <location>
        <begin position="6"/>
        <end position="120"/>
    </location>
</feature>
<dbReference type="GO" id="GO:0006099">
    <property type="term" value="P:tricarboxylic acid cycle"/>
    <property type="evidence" value="ECO:0007669"/>
    <property type="project" value="InterPro"/>
</dbReference>
<dbReference type="InterPro" id="IPR000362">
    <property type="entry name" value="Fumarate_lyase_fam"/>
</dbReference>